<dbReference type="AlphaFoldDB" id="J9DB76"/>
<dbReference type="Gene3D" id="3.30.379.10">
    <property type="entry name" value="Chitobiase/beta-hexosaminidase domain 2-like"/>
    <property type="match status" value="1"/>
</dbReference>
<accession>J9DB76</accession>
<name>J9DB76_9ZZZZ</name>
<dbReference type="InterPro" id="IPR029018">
    <property type="entry name" value="Hex-like_dom2"/>
</dbReference>
<reference evidence="2" key="1">
    <citation type="journal article" date="2012" name="PLoS ONE">
        <title>Gene sets for utilization of primary and secondary nutrition supplies in the distal gut of endangered iberian lynx.</title>
        <authorList>
            <person name="Alcaide M."/>
            <person name="Messina E."/>
            <person name="Richter M."/>
            <person name="Bargiela R."/>
            <person name="Peplies J."/>
            <person name="Huws S.A."/>
            <person name="Newbold C.J."/>
            <person name="Golyshin P.N."/>
            <person name="Simon M.A."/>
            <person name="Lopez G."/>
            <person name="Yakimov M.M."/>
            <person name="Ferrer M."/>
        </authorList>
    </citation>
    <scope>NUCLEOTIDE SEQUENCE</scope>
</reference>
<dbReference type="InterPro" id="IPR032287">
    <property type="entry name" value="DUF4838"/>
</dbReference>
<dbReference type="GO" id="GO:0016787">
    <property type="term" value="F:hydrolase activity"/>
    <property type="evidence" value="ECO:0007669"/>
    <property type="project" value="UniProtKB-KW"/>
</dbReference>
<protein>
    <recommendedName>
        <fullName evidence="3">DUF4838 domain-containing protein</fullName>
    </recommendedName>
</protein>
<evidence type="ECO:0000256" key="1">
    <source>
        <dbReference type="ARBA" id="ARBA00022801"/>
    </source>
</evidence>
<evidence type="ECO:0008006" key="3">
    <source>
        <dbReference type="Google" id="ProtNLM"/>
    </source>
</evidence>
<gene>
    <name evidence="2" type="ORF">EVA_01751</name>
</gene>
<evidence type="ECO:0000313" key="2">
    <source>
        <dbReference type="EMBL" id="EJX10136.1"/>
    </source>
</evidence>
<sequence length="575" mass="65921">MHFQAVACENEPVVQFAARELVRYLQMTNTDCFIESSITQSNSTSPKVVCCVGLISNLVENVALSLENPDLDDGIYIDATNNRILIAGTNPRSALIAVYRFLYELGFRWLRPGTEGVYLPKRICLEGLVLHLQETASYRHRGVCIEGASSVENLMDMIDWLPKIGCNSYFLQFEDATVFLNRWYAHVNNPYLASETKTPQQTKEMTDILISEIKKRGLLLHAMGHGWTTKCMGLQDSGWEKSSSDQAINWMLAQVKGTRGLYGGIPTNTNLCYSSPRVQDRFAQVVVDYIVHHPDVDYLHVWLADLYNNQCECDQCRTLPPTDWYVRILNRIDRELQARGISTRIVVLAYQELLWPPETERLLNPDRFVLMFAPISRSFEKSCCQMERIPDIPPYQRNQITLPERLEENVAFLQQWKKRFSGDSFDYDYHLGRAHYGDPGYEKIASVLAQDIRYLKELGLNGLILCQEQRISFPTALPNYVGGLLLWNSALDYEAIARDYYIHCFGDSWYGCRRYLEAVSDAFNMDFWNGKQNVDTAQALEKLESFLQKLPALTGPVFFSQTSGQSCQLRSREIL</sequence>
<comment type="caution">
    <text evidence="2">The sequence shown here is derived from an EMBL/GenBank/DDBJ whole genome shotgun (WGS) entry which is preliminary data.</text>
</comment>
<dbReference type="EMBL" id="AMCI01000244">
    <property type="protein sequence ID" value="EJX10136.1"/>
    <property type="molecule type" value="Genomic_DNA"/>
</dbReference>
<proteinExistence type="predicted"/>
<keyword evidence="1" id="KW-0378">Hydrolase</keyword>
<feature type="non-terminal residue" evidence="2">
    <location>
        <position position="575"/>
    </location>
</feature>
<organism evidence="2">
    <name type="scientific">gut metagenome</name>
    <dbReference type="NCBI Taxonomy" id="749906"/>
    <lineage>
        <taxon>unclassified sequences</taxon>
        <taxon>metagenomes</taxon>
        <taxon>organismal metagenomes</taxon>
    </lineage>
</organism>
<dbReference type="Pfam" id="PF16126">
    <property type="entry name" value="DUF4838"/>
    <property type="match status" value="1"/>
</dbReference>